<reference evidence="1 2" key="1">
    <citation type="journal article" date="2016" name="Nat. Commun.">
        <title>Thousands of microbial genomes shed light on interconnected biogeochemical processes in an aquifer system.</title>
        <authorList>
            <person name="Anantharaman K."/>
            <person name="Brown C.T."/>
            <person name="Hug L.A."/>
            <person name="Sharon I."/>
            <person name="Castelle C.J."/>
            <person name="Probst A.J."/>
            <person name="Thomas B.C."/>
            <person name="Singh A."/>
            <person name="Wilkins M.J."/>
            <person name="Karaoz U."/>
            <person name="Brodie E.L."/>
            <person name="Williams K.H."/>
            <person name="Hubbard S.S."/>
            <person name="Banfield J.F."/>
        </authorList>
    </citation>
    <scope>NUCLEOTIDE SEQUENCE [LARGE SCALE GENOMIC DNA]</scope>
</reference>
<dbReference type="Proteomes" id="UP000178587">
    <property type="component" value="Unassembled WGS sequence"/>
</dbReference>
<evidence type="ECO:0000313" key="2">
    <source>
        <dbReference type="Proteomes" id="UP000178587"/>
    </source>
</evidence>
<sequence length="65" mass="7973">MYIEVKNFMWTYSKIRDEKFRTAYPNIPLLVILKVDYMELERRYTHLIPRWEYKNSKVPNPGGGY</sequence>
<accession>A0A1F6EML6</accession>
<organism evidence="1 2">
    <name type="scientific">Candidatus Kaiserbacteria bacterium RIFCSPLOWO2_01_FULL_50_24</name>
    <dbReference type="NCBI Taxonomy" id="1798507"/>
    <lineage>
        <taxon>Bacteria</taxon>
        <taxon>Candidatus Kaiseribacteriota</taxon>
    </lineage>
</organism>
<name>A0A1F6EML6_9BACT</name>
<protein>
    <submittedName>
        <fullName evidence="1">Uncharacterized protein</fullName>
    </submittedName>
</protein>
<gene>
    <name evidence="1" type="ORF">A3A34_03700</name>
</gene>
<proteinExistence type="predicted"/>
<dbReference type="AlphaFoldDB" id="A0A1F6EML6"/>
<comment type="caution">
    <text evidence="1">The sequence shown here is derived from an EMBL/GenBank/DDBJ whole genome shotgun (WGS) entry which is preliminary data.</text>
</comment>
<dbReference type="EMBL" id="MFLU01000011">
    <property type="protein sequence ID" value="OGG74896.1"/>
    <property type="molecule type" value="Genomic_DNA"/>
</dbReference>
<evidence type="ECO:0000313" key="1">
    <source>
        <dbReference type="EMBL" id="OGG74896.1"/>
    </source>
</evidence>